<dbReference type="AlphaFoldDB" id="A0A6H5H1Q4"/>
<reference evidence="1 2" key="1">
    <citation type="submission" date="2020-02" db="EMBL/GenBank/DDBJ databases">
        <authorList>
            <person name="Ferguson B K."/>
        </authorList>
    </citation>
    <scope>NUCLEOTIDE SEQUENCE [LARGE SCALE GENOMIC DNA]</scope>
</reference>
<accession>A0A6H5H1Q4</accession>
<proteinExistence type="predicted"/>
<name>A0A6H5H1Q4_9HEMI</name>
<organism evidence="1 2">
    <name type="scientific">Nesidiocoris tenuis</name>
    <dbReference type="NCBI Taxonomy" id="355587"/>
    <lineage>
        <taxon>Eukaryota</taxon>
        <taxon>Metazoa</taxon>
        <taxon>Ecdysozoa</taxon>
        <taxon>Arthropoda</taxon>
        <taxon>Hexapoda</taxon>
        <taxon>Insecta</taxon>
        <taxon>Pterygota</taxon>
        <taxon>Neoptera</taxon>
        <taxon>Paraneoptera</taxon>
        <taxon>Hemiptera</taxon>
        <taxon>Heteroptera</taxon>
        <taxon>Panheteroptera</taxon>
        <taxon>Cimicomorpha</taxon>
        <taxon>Miridae</taxon>
        <taxon>Dicyphina</taxon>
        <taxon>Nesidiocoris</taxon>
    </lineage>
</organism>
<keyword evidence="2" id="KW-1185">Reference proteome</keyword>
<gene>
    <name evidence="1" type="ORF">NTEN_LOCUS14890</name>
</gene>
<protein>
    <submittedName>
        <fullName evidence="1">Uncharacterized protein</fullName>
    </submittedName>
</protein>
<dbReference type="EMBL" id="CADCXU010022280">
    <property type="protein sequence ID" value="CAB0009799.1"/>
    <property type="molecule type" value="Genomic_DNA"/>
</dbReference>
<evidence type="ECO:0000313" key="1">
    <source>
        <dbReference type="EMBL" id="CAB0009799.1"/>
    </source>
</evidence>
<sequence length="64" mass="7323">MEVPRVTPSSFCRPARYRRRAVAVPRGSFIVSVRRPSIGNLCPTDAIQDRVYPTRRLPSARLIR</sequence>
<feature type="non-terminal residue" evidence="1">
    <location>
        <position position="64"/>
    </location>
</feature>
<evidence type="ECO:0000313" key="2">
    <source>
        <dbReference type="Proteomes" id="UP000479000"/>
    </source>
</evidence>
<dbReference type="Proteomes" id="UP000479000">
    <property type="component" value="Unassembled WGS sequence"/>
</dbReference>